<dbReference type="InterPro" id="IPR019619">
    <property type="entry name" value="DUF2490"/>
</dbReference>
<proteinExistence type="predicted"/>
<keyword evidence="1" id="KW-0732">Signal</keyword>
<comment type="caution">
    <text evidence="2">The sequence shown here is derived from an EMBL/GenBank/DDBJ whole genome shotgun (WGS) entry which is preliminary data.</text>
</comment>
<feature type="signal peptide" evidence="1">
    <location>
        <begin position="1"/>
        <end position="23"/>
    </location>
</feature>
<gene>
    <name evidence="2" type="ORF">F7231_10800</name>
</gene>
<keyword evidence="3" id="KW-1185">Reference proteome</keyword>
<dbReference type="Proteomes" id="UP000606008">
    <property type="component" value="Unassembled WGS sequence"/>
</dbReference>
<organism evidence="2 3">
    <name type="scientific">Fibrivirga algicola</name>
    <dbReference type="NCBI Taxonomy" id="2950420"/>
    <lineage>
        <taxon>Bacteria</taxon>
        <taxon>Pseudomonadati</taxon>
        <taxon>Bacteroidota</taxon>
        <taxon>Cytophagia</taxon>
        <taxon>Cytophagales</taxon>
        <taxon>Spirosomataceae</taxon>
        <taxon>Fibrivirga</taxon>
    </lineage>
</organism>
<dbReference type="RefSeq" id="WP_166691892.1">
    <property type="nucleotide sequence ID" value="NZ_WAEL01000003.1"/>
</dbReference>
<evidence type="ECO:0000313" key="2">
    <source>
        <dbReference type="EMBL" id="NID10658.1"/>
    </source>
</evidence>
<sequence length="245" mass="27931">MRHCFTLAIAWFLLLFFGGSARAQTYRHTAVWLRMAASYTLSQRWGAVGDLYYRRQSHPDHGLSKPLDSPLLWAGRLGISYRTAHWQYSLLPIVFYHSYPALGNAADLKRAPVPEWRPSVFAEWTLDLPSTSVLRLRAGYEYRLFTMPGLADLGRLRVRAAWRKGLGHDAYGQLSNETLLYAPPNTPASGHLFDQNRTNVSAGYVLSNISTVEVGYQFTHRERRSIVEFDDEHALTVTLYLKVNP</sequence>
<dbReference type="Pfam" id="PF10677">
    <property type="entry name" value="DUF2490"/>
    <property type="match status" value="1"/>
</dbReference>
<reference evidence="2" key="1">
    <citation type="submission" date="2024-05" db="EMBL/GenBank/DDBJ databases">
        <authorList>
            <person name="Jung D.-H."/>
        </authorList>
    </citation>
    <scope>NUCLEOTIDE SEQUENCE</scope>
    <source>
        <strain evidence="2">JA-25</strain>
    </source>
</reference>
<dbReference type="EMBL" id="WAEL01000003">
    <property type="protein sequence ID" value="NID10658.1"/>
    <property type="molecule type" value="Genomic_DNA"/>
</dbReference>
<accession>A0ABX0QFJ6</accession>
<name>A0ABX0QFJ6_9BACT</name>
<protein>
    <submittedName>
        <fullName evidence="2">DUF2490 domain-containing protein</fullName>
    </submittedName>
</protein>
<feature type="chain" id="PRO_5046089398" evidence="1">
    <location>
        <begin position="24"/>
        <end position="245"/>
    </location>
</feature>
<evidence type="ECO:0000256" key="1">
    <source>
        <dbReference type="SAM" id="SignalP"/>
    </source>
</evidence>
<evidence type="ECO:0000313" key="3">
    <source>
        <dbReference type="Proteomes" id="UP000606008"/>
    </source>
</evidence>